<dbReference type="EMBL" id="JAQGDS010000006">
    <property type="protein sequence ID" value="KAJ6259541.1"/>
    <property type="molecule type" value="Genomic_DNA"/>
</dbReference>
<feature type="transmembrane region" description="Helical" evidence="6">
    <location>
        <begin position="218"/>
        <end position="243"/>
    </location>
</feature>
<feature type="transmembrane region" description="Helical" evidence="6">
    <location>
        <begin position="619"/>
        <end position="641"/>
    </location>
</feature>
<dbReference type="SUPFAM" id="SSF103473">
    <property type="entry name" value="MFS general substrate transporter"/>
    <property type="match status" value="1"/>
</dbReference>
<evidence type="ECO:0000256" key="3">
    <source>
        <dbReference type="ARBA" id="ARBA00022989"/>
    </source>
</evidence>
<evidence type="ECO:0000256" key="2">
    <source>
        <dbReference type="ARBA" id="ARBA00022692"/>
    </source>
</evidence>
<feature type="compositionally biased region" description="Basic and acidic residues" evidence="5">
    <location>
        <begin position="174"/>
        <end position="188"/>
    </location>
</feature>
<evidence type="ECO:0000256" key="5">
    <source>
        <dbReference type="SAM" id="MobiDB-lite"/>
    </source>
</evidence>
<feature type="compositionally biased region" description="Acidic residues" evidence="5">
    <location>
        <begin position="189"/>
        <end position="204"/>
    </location>
</feature>
<feature type="transmembrane region" description="Helical" evidence="6">
    <location>
        <begin position="371"/>
        <end position="392"/>
    </location>
</feature>
<organism evidence="7 8">
    <name type="scientific">Drechslerella dactyloides</name>
    <name type="common">Nematode-trapping fungus</name>
    <name type="synonym">Arthrobotrys dactyloides</name>
    <dbReference type="NCBI Taxonomy" id="74499"/>
    <lineage>
        <taxon>Eukaryota</taxon>
        <taxon>Fungi</taxon>
        <taxon>Dikarya</taxon>
        <taxon>Ascomycota</taxon>
        <taxon>Pezizomycotina</taxon>
        <taxon>Orbiliomycetes</taxon>
        <taxon>Orbiliales</taxon>
        <taxon>Orbiliaceae</taxon>
        <taxon>Drechslerella</taxon>
    </lineage>
</organism>
<feature type="transmembrane region" description="Helical" evidence="6">
    <location>
        <begin position="480"/>
        <end position="504"/>
    </location>
</feature>
<feature type="transmembrane region" description="Helical" evidence="6">
    <location>
        <begin position="339"/>
        <end position="359"/>
    </location>
</feature>
<feature type="transmembrane region" description="Helical" evidence="6">
    <location>
        <begin position="441"/>
        <end position="460"/>
    </location>
</feature>
<dbReference type="GO" id="GO:0000297">
    <property type="term" value="F:spermine transmembrane transporter activity"/>
    <property type="evidence" value="ECO:0007669"/>
    <property type="project" value="TreeGrafter"/>
</dbReference>
<evidence type="ECO:0000256" key="6">
    <source>
        <dbReference type="SAM" id="Phobius"/>
    </source>
</evidence>
<evidence type="ECO:0000313" key="7">
    <source>
        <dbReference type="EMBL" id="KAJ6259541.1"/>
    </source>
</evidence>
<dbReference type="InterPro" id="IPR036259">
    <property type="entry name" value="MFS_trans_sf"/>
</dbReference>
<feature type="transmembrane region" description="Helical" evidence="6">
    <location>
        <begin position="249"/>
        <end position="268"/>
    </location>
</feature>
<proteinExistence type="predicted"/>
<comment type="caution">
    <text evidence="7">The sequence shown here is derived from an EMBL/GenBank/DDBJ whole genome shotgun (WGS) entry which is preliminary data.</text>
</comment>
<feature type="compositionally biased region" description="Polar residues" evidence="5">
    <location>
        <begin position="18"/>
        <end position="35"/>
    </location>
</feature>
<dbReference type="AlphaFoldDB" id="A0AAD6NHA6"/>
<accession>A0AAD6NHA6</accession>
<dbReference type="GO" id="GO:0005886">
    <property type="term" value="C:plasma membrane"/>
    <property type="evidence" value="ECO:0007669"/>
    <property type="project" value="TreeGrafter"/>
</dbReference>
<feature type="region of interest" description="Disordered" evidence="5">
    <location>
        <begin position="1"/>
        <end position="35"/>
    </location>
</feature>
<keyword evidence="4 6" id="KW-0472">Membrane</keyword>
<feature type="transmembrane region" description="Helical" evidence="6">
    <location>
        <begin position="525"/>
        <end position="544"/>
    </location>
</feature>
<dbReference type="InterPro" id="IPR011701">
    <property type="entry name" value="MFS"/>
</dbReference>
<keyword evidence="3 6" id="KW-1133">Transmembrane helix</keyword>
<keyword evidence="2 6" id="KW-0812">Transmembrane</keyword>
<feature type="transmembrane region" description="Helical" evidence="6">
    <location>
        <begin position="584"/>
        <end position="607"/>
    </location>
</feature>
<comment type="subcellular location">
    <subcellularLocation>
        <location evidence="1">Membrane</location>
        <topology evidence="1">Multi-pass membrane protein</topology>
    </subcellularLocation>
</comment>
<reference evidence="7" key="1">
    <citation type="submission" date="2023-01" db="EMBL/GenBank/DDBJ databases">
        <title>The chitinases involved in constricting ring structure development in the nematode-trapping fungus Drechslerella dactyloides.</title>
        <authorList>
            <person name="Wang R."/>
            <person name="Zhang L."/>
            <person name="Tang P."/>
            <person name="Li S."/>
            <person name="Liang L."/>
        </authorList>
    </citation>
    <scope>NUCLEOTIDE SEQUENCE</scope>
    <source>
        <strain evidence="7">YMF1.00031</strain>
    </source>
</reference>
<feature type="region of interest" description="Disordered" evidence="5">
    <location>
        <begin position="165"/>
        <end position="205"/>
    </location>
</feature>
<dbReference type="Pfam" id="PF07690">
    <property type="entry name" value="MFS_1"/>
    <property type="match status" value="1"/>
</dbReference>
<sequence>MGNSPSDTHLAGAVGPTLPTTSEPASGFSSILSRLSPSPETRRHINYIIRAYPQIHVPQSGPSSSSFVGASLAIRGAAFAPLEIPVLEREEDSQESESFHSVEGTAEAVDVALELEHGAIKRGFTTPSVVGLEYIEETGVSKKEKSLSFTVFGWQITMTRPNSLTDEASTLRDGGAEEKVDNVQHSEQQEESINPDDLDFDGPDDERNAKNWPLWERIYGTVLPSIACFIVSFGASVYAPAVFSIQRQFGVTLTQALAGVTLYVLGMGFGPISETIGRRAVYCTSLPIAGVFSLGVAYANNFATILVCRFFSAMFGAGVLAVGAGSVADIWDLRGDGSAVYASCLFLAMAFMGPSYGPLVGFNVIADGRHWRWTMFIMCMLILVFMFFIFFARETYRKAILLAQARRDKRQIKKPPPKESLKLLFTITLFRPVRMIFVEPIVCFVSLYNGFCFAVFFAFFESLPFVFSRVYKSSERGIGNAFLSIWIGVVLASISCGLFERFVYQPRRIHRIEQGLPDIRPEERLYAALLGSILFPAGLFIWAWTARENISIVVPLIGCILFGWGTVATFIVTATYMVQIYNDLLGASALGANSLVRYGMGAAFPLFTVQMYDRLGIQHAGTVLASIAVALGPIPWVLFFYGDWLRNRSVFIRESKGEATHVGQEDGRQGADVCLTTA</sequence>
<gene>
    <name evidence="7" type="ORF">Dda_5178</name>
</gene>
<evidence type="ECO:0000256" key="4">
    <source>
        <dbReference type="ARBA" id="ARBA00023136"/>
    </source>
</evidence>
<protein>
    <recommendedName>
        <fullName evidence="9">Major facilitator superfamily (MFS) profile domain-containing protein</fullName>
    </recommendedName>
</protein>
<dbReference type="GO" id="GO:0015606">
    <property type="term" value="F:spermidine transmembrane transporter activity"/>
    <property type="evidence" value="ECO:0007669"/>
    <property type="project" value="TreeGrafter"/>
</dbReference>
<dbReference type="Proteomes" id="UP001221413">
    <property type="component" value="Unassembled WGS sequence"/>
</dbReference>
<evidence type="ECO:0000256" key="1">
    <source>
        <dbReference type="ARBA" id="ARBA00004141"/>
    </source>
</evidence>
<evidence type="ECO:0008006" key="9">
    <source>
        <dbReference type="Google" id="ProtNLM"/>
    </source>
</evidence>
<dbReference type="PANTHER" id="PTHR23502">
    <property type="entry name" value="MAJOR FACILITATOR SUPERFAMILY"/>
    <property type="match status" value="1"/>
</dbReference>
<dbReference type="PANTHER" id="PTHR23502:SF182">
    <property type="entry name" value="POLYAMINE TRANSPORTER, PUTATIVE-RELATED"/>
    <property type="match status" value="1"/>
</dbReference>
<feature type="transmembrane region" description="Helical" evidence="6">
    <location>
        <begin position="304"/>
        <end position="327"/>
    </location>
</feature>
<keyword evidence="8" id="KW-1185">Reference proteome</keyword>
<name>A0AAD6NHA6_DREDA</name>
<dbReference type="CDD" id="cd17323">
    <property type="entry name" value="MFS_Tpo1_MDR_like"/>
    <property type="match status" value="1"/>
</dbReference>
<feature type="transmembrane region" description="Helical" evidence="6">
    <location>
        <begin position="280"/>
        <end position="298"/>
    </location>
</feature>
<evidence type="ECO:0000313" key="8">
    <source>
        <dbReference type="Proteomes" id="UP001221413"/>
    </source>
</evidence>
<feature type="transmembrane region" description="Helical" evidence="6">
    <location>
        <begin position="550"/>
        <end position="572"/>
    </location>
</feature>
<dbReference type="Gene3D" id="1.20.1250.20">
    <property type="entry name" value="MFS general substrate transporter like domains"/>
    <property type="match status" value="1"/>
</dbReference>